<proteinExistence type="inferred from homology"/>
<dbReference type="InterPro" id="IPR036034">
    <property type="entry name" value="PDZ_sf"/>
</dbReference>
<dbReference type="GO" id="GO:0046872">
    <property type="term" value="F:metal ion binding"/>
    <property type="evidence" value="ECO:0007669"/>
    <property type="project" value="UniProtKB-KW"/>
</dbReference>
<evidence type="ECO:0000259" key="12">
    <source>
        <dbReference type="Pfam" id="PF02163"/>
    </source>
</evidence>
<dbReference type="InterPro" id="IPR004387">
    <property type="entry name" value="Pept_M50_Zn"/>
</dbReference>
<evidence type="ECO:0000256" key="4">
    <source>
        <dbReference type="ARBA" id="ARBA00022670"/>
    </source>
</evidence>
<comment type="subcellular location">
    <subcellularLocation>
        <location evidence="2">Membrane</location>
        <topology evidence="2">Multi-pass membrane protein</topology>
    </subcellularLocation>
</comment>
<keyword evidence="9 11" id="KW-0482">Metalloprotease</keyword>
<dbReference type="EMBL" id="AP029170">
    <property type="protein sequence ID" value="BFD46077.1"/>
    <property type="molecule type" value="Genomic_DNA"/>
</dbReference>
<dbReference type="GO" id="GO:0016020">
    <property type="term" value="C:membrane"/>
    <property type="evidence" value="ECO:0007669"/>
    <property type="project" value="UniProtKB-SubCell"/>
</dbReference>
<evidence type="ECO:0000256" key="8">
    <source>
        <dbReference type="ARBA" id="ARBA00022989"/>
    </source>
</evidence>
<keyword evidence="5 11" id="KW-0812">Transmembrane</keyword>
<dbReference type="SUPFAM" id="SSF50156">
    <property type="entry name" value="PDZ domain-like"/>
    <property type="match status" value="1"/>
</dbReference>
<gene>
    <name evidence="13" type="primary">rseP</name>
    <name evidence="13" type="ORF">DMENIID0002_07230</name>
</gene>
<sequence length="355" mass="39602">MLSIFGFILTISLLVFIHEFGHYYVAKIFGVKVEEFSIGFGKELFSKIDKDGVKWKICTLPFGGYVKIYGFDPATLKNTQDNRPLTFLSKPLWVQFLIIAAGPIANYLLAILIFTTIYFSHGQVEIPPIIGEVAVNSPAELAELRENDKVIMIGTNKIDSFVDLQRNIFMSGTKPINFLVERHDEIIDIVITPKEISQKLDNQPEIKRPYIGVIAKNEPIYIKMNIFQSIYQGSVDVVYISGLILRHFGQMLMGTRSLNEIGGPITIAKESGKSLEQGVANFALFVAMISINLGLLNLLPIPVLDGGHLMFIIYQTIFGKTLSGAIKNVILRLGMGIIIFLIVISLSNDIKNLVF</sequence>
<comment type="similarity">
    <text evidence="3 11">Belongs to the peptidase M50B family.</text>
</comment>
<keyword evidence="7 11" id="KW-0862">Zinc</keyword>
<evidence type="ECO:0000256" key="3">
    <source>
        <dbReference type="ARBA" id="ARBA00007931"/>
    </source>
</evidence>
<dbReference type="InterPro" id="IPR008915">
    <property type="entry name" value="Peptidase_M50"/>
</dbReference>
<evidence type="ECO:0000256" key="6">
    <source>
        <dbReference type="ARBA" id="ARBA00022801"/>
    </source>
</evidence>
<keyword evidence="6 11" id="KW-0378">Hydrolase</keyword>
<evidence type="ECO:0000313" key="13">
    <source>
        <dbReference type="EMBL" id="BFD46077.1"/>
    </source>
</evidence>
<name>A0AAT9G8F8_9RICK</name>
<evidence type="ECO:0000256" key="2">
    <source>
        <dbReference type="ARBA" id="ARBA00004141"/>
    </source>
</evidence>
<organism evidence="13">
    <name type="scientific">Candidatus Tisiphia endosymbiont of Sergentomyia squamirostris</name>
    <dbReference type="NCBI Taxonomy" id="3113639"/>
    <lineage>
        <taxon>Bacteria</taxon>
        <taxon>Pseudomonadati</taxon>
        <taxon>Pseudomonadota</taxon>
        <taxon>Alphaproteobacteria</taxon>
        <taxon>Rickettsiales</taxon>
        <taxon>Rickettsiaceae</taxon>
        <taxon>Rickettsieae</taxon>
        <taxon>Candidatus Tisiphia</taxon>
    </lineage>
</organism>
<dbReference type="GO" id="GO:0004222">
    <property type="term" value="F:metalloendopeptidase activity"/>
    <property type="evidence" value="ECO:0007669"/>
    <property type="project" value="InterPro"/>
</dbReference>
<dbReference type="EC" id="3.4.24.-" evidence="11"/>
<feature type="transmembrane region" description="Helical" evidence="11">
    <location>
        <begin position="329"/>
        <end position="347"/>
    </location>
</feature>
<evidence type="ECO:0000256" key="7">
    <source>
        <dbReference type="ARBA" id="ARBA00022833"/>
    </source>
</evidence>
<feature type="transmembrane region" description="Helical" evidence="11">
    <location>
        <begin position="279"/>
        <end position="300"/>
    </location>
</feature>
<dbReference type="GO" id="GO:0006508">
    <property type="term" value="P:proteolysis"/>
    <property type="evidence" value="ECO:0007669"/>
    <property type="project" value="UniProtKB-KW"/>
</dbReference>
<dbReference type="Pfam" id="PF02163">
    <property type="entry name" value="Peptidase_M50"/>
    <property type="match status" value="1"/>
</dbReference>
<evidence type="ECO:0000256" key="10">
    <source>
        <dbReference type="ARBA" id="ARBA00023136"/>
    </source>
</evidence>
<evidence type="ECO:0000256" key="5">
    <source>
        <dbReference type="ARBA" id="ARBA00022692"/>
    </source>
</evidence>
<protein>
    <recommendedName>
        <fullName evidence="11">Zinc metalloprotease</fullName>
        <ecNumber evidence="11">3.4.24.-</ecNumber>
    </recommendedName>
</protein>
<feature type="domain" description="Peptidase M50" evidence="12">
    <location>
        <begin position="7"/>
        <end position="341"/>
    </location>
</feature>
<dbReference type="CDD" id="cd23081">
    <property type="entry name" value="cpPDZ_EcRseP-like"/>
    <property type="match status" value="1"/>
</dbReference>
<dbReference type="Gene3D" id="2.30.42.10">
    <property type="match status" value="1"/>
</dbReference>
<keyword evidence="10 11" id="KW-0472">Membrane</keyword>
<keyword evidence="4" id="KW-0645">Protease</keyword>
<feature type="transmembrane region" description="Helical" evidence="11">
    <location>
        <begin position="92"/>
        <end position="119"/>
    </location>
</feature>
<dbReference type="PANTHER" id="PTHR42837:SF2">
    <property type="entry name" value="MEMBRANE METALLOPROTEASE ARASP2, CHLOROPLASTIC-RELATED"/>
    <property type="match status" value="1"/>
</dbReference>
<reference evidence="13" key="1">
    <citation type="submission" date="2024-01" db="EMBL/GenBank/DDBJ databases">
        <title>Sequencing the genomes of a sandfly, Sergentomyia squamirostris, and its two endosymbionts.</title>
        <authorList>
            <person name="Itokawa K."/>
            <person name="Sanjoba C."/>
        </authorList>
    </citation>
    <scope>NUCLEOTIDE SEQUENCE</scope>
    <source>
        <strain evidence="13">RiSSQ</strain>
    </source>
</reference>
<dbReference type="CDD" id="cd06163">
    <property type="entry name" value="S2P-M50_PDZ_RseP-like"/>
    <property type="match status" value="1"/>
</dbReference>
<dbReference type="AlphaFoldDB" id="A0AAT9G8F8"/>
<evidence type="ECO:0000256" key="11">
    <source>
        <dbReference type="RuleBase" id="RU362031"/>
    </source>
</evidence>
<dbReference type="PANTHER" id="PTHR42837">
    <property type="entry name" value="REGULATOR OF SIGMA-E PROTEASE RSEP"/>
    <property type="match status" value="1"/>
</dbReference>
<keyword evidence="11" id="KW-0479">Metal-binding</keyword>
<dbReference type="NCBIfam" id="TIGR00054">
    <property type="entry name" value="RIP metalloprotease RseP"/>
    <property type="match status" value="1"/>
</dbReference>
<evidence type="ECO:0000256" key="1">
    <source>
        <dbReference type="ARBA" id="ARBA00001947"/>
    </source>
</evidence>
<comment type="cofactor">
    <cofactor evidence="1 11">
        <name>Zn(2+)</name>
        <dbReference type="ChEBI" id="CHEBI:29105"/>
    </cofactor>
</comment>
<keyword evidence="8 11" id="KW-1133">Transmembrane helix</keyword>
<evidence type="ECO:0000256" key="9">
    <source>
        <dbReference type="ARBA" id="ARBA00023049"/>
    </source>
</evidence>
<accession>A0AAT9G8F8</accession>